<feature type="transmembrane region" description="Helical" evidence="1">
    <location>
        <begin position="208"/>
        <end position="226"/>
    </location>
</feature>
<dbReference type="Proteomes" id="UP000075531">
    <property type="component" value="Unassembled WGS sequence"/>
</dbReference>
<keyword evidence="1" id="KW-1133">Transmembrane helix</keyword>
<keyword evidence="1" id="KW-0812">Transmembrane</keyword>
<dbReference type="InterPro" id="IPR010390">
    <property type="entry name" value="ABC-2_transporter-like"/>
</dbReference>
<evidence type="ECO:0000256" key="1">
    <source>
        <dbReference type="SAM" id="Phobius"/>
    </source>
</evidence>
<protein>
    <submittedName>
        <fullName evidence="2">ABC-2 family transporter protein</fullName>
    </submittedName>
</protein>
<dbReference type="PANTHER" id="PTHR36832">
    <property type="entry name" value="SLR1174 PROTEIN-RELATED"/>
    <property type="match status" value="1"/>
</dbReference>
<feature type="transmembrane region" description="Helical" evidence="1">
    <location>
        <begin position="115"/>
        <end position="134"/>
    </location>
</feature>
<dbReference type="RefSeq" id="WP_084364814.1">
    <property type="nucleotide sequence ID" value="NZ_LTBA01000021.1"/>
</dbReference>
<accession>A0A151B2X6</accession>
<name>A0A151B2X6_9CLOT</name>
<dbReference type="Pfam" id="PF06182">
    <property type="entry name" value="ABC2_membrane_6"/>
    <property type="match status" value="1"/>
</dbReference>
<dbReference type="PATRIC" id="fig|1121338.3.peg.1864"/>
<keyword evidence="1" id="KW-0472">Membrane</keyword>
<gene>
    <name evidence="2" type="ORF">CLTEP_18210</name>
</gene>
<dbReference type="PANTHER" id="PTHR36832:SF1">
    <property type="entry name" value="SLR1174 PROTEIN"/>
    <property type="match status" value="1"/>
</dbReference>
<dbReference type="STRING" id="1121338.CLTEP_18210"/>
<proteinExistence type="predicted"/>
<reference evidence="2 3" key="1">
    <citation type="submission" date="2016-02" db="EMBL/GenBank/DDBJ databases">
        <title>Genome sequence of Clostridium tepidiprofundi DSM 19306.</title>
        <authorList>
            <person name="Poehlein A."/>
            <person name="Daniel R."/>
        </authorList>
    </citation>
    <scope>NUCLEOTIDE SEQUENCE [LARGE SCALE GENOMIC DNA]</scope>
    <source>
        <strain evidence="2 3">DSM 19306</strain>
    </source>
</reference>
<feature type="transmembrane region" description="Helical" evidence="1">
    <location>
        <begin position="146"/>
        <end position="174"/>
    </location>
</feature>
<dbReference type="AlphaFoldDB" id="A0A151B2X6"/>
<dbReference type="OrthoDB" id="8582979at2"/>
<evidence type="ECO:0000313" key="3">
    <source>
        <dbReference type="Proteomes" id="UP000075531"/>
    </source>
</evidence>
<comment type="caution">
    <text evidence="2">The sequence shown here is derived from an EMBL/GenBank/DDBJ whole genome shotgun (WGS) entry which is preliminary data.</text>
</comment>
<feature type="transmembrane region" description="Helical" evidence="1">
    <location>
        <begin position="238"/>
        <end position="256"/>
    </location>
</feature>
<dbReference type="EMBL" id="LTBA01000021">
    <property type="protein sequence ID" value="KYH34246.1"/>
    <property type="molecule type" value="Genomic_DNA"/>
</dbReference>
<evidence type="ECO:0000313" key="2">
    <source>
        <dbReference type="EMBL" id="KYH34246.1"/>
    </source>
</evidence>
<sequence length="268" mass="31563">MINKFNAYKRTFKLTWSMAMDYRLNFIFNFVCSFVPIIAMIFLWTAIFRDNTTVGGYTLNMMLTYLITARFLHQVIVPDFFWDVSEEIKNGSLSMYLIKPISYIKYWFFKALGNKSQNLVMTIIPILLIALIFRNNIVLNSSIEKIVYFIVACSIAYVLYFLIFMLFSLLSFWFLEISSFFYTLYMFIEFFSGSLIPINLLPATIKNILKYLPFQYLVYFPIKIYLAEITINEIYTGLFVQVIWIAVIAIGIKFLWKLGIKKFEAYGG</sequence>
<feature type="transmembrane region" description="Helical" evidence="1">
    <location>
        <begin position="180"/>
        <end position="201"/>
    </location>
</feature>
<organism evidence="2 3">
    <name type="scientific">Clostridium tepidiprofundi DSM 19306</name>
    <dbReference type="NCBI Taxonomy" id="1121338"/>
    <lineage>
        <taxon>Bacteria</taxon>
        <taxon>Bacillati</taxon>
        <taxon>Bacillota</taxon>
        <taxon>Clostridia</taxon>
        <taxon>Eubacteriales</taxon>
        <taxon>Clostridiaceae</taxon>
        <taxon>Clostridium</taxon>
    </lineage>
</organism>
<feature type="transmembrane region" description="Helical" evidence="1">
    <location>
        <begin position="26"/>
        <end position="48"/>
    </location>
</feature>
<keyword evidence="3" id="KW-1185">Reference proteome</keyword>